<reference evidence="1 2" key="1">
    <citation type="submission" date="2019-12" db="EMBL/GenBank/DDBJ databases">
        <title>Deinococcus sp. HMF7620 Genome sequencing and assembly.</title>
        <authorList>
            <person name="Kang H."/>
            <person name="Kim H."/>
            <person name="Joh K."/>
        </authorList>
    </citation>
    <scope>NUCLEOTIDE SEQUENCE [LARGE SCALE GENOMIC DNA]</scope>
    <source>
        <strain evidence="1 2">HMF7620</strain>
    </source>
</reference>
<evidence type="ECO:0000313" key="2">
    <source>
        <dbReference type="Proteomes" id="UP000483286"/>
    </source>
</evidence>
<evidence type="ECO:0000313" key="1">
    <source>
        <dbReference type="EMBL" id="MVN88605.1"/>
    </source>
</evidence>
<dbReference type="EMBL" id="WQLB01000031">
    <property type="protein sequence ID" value="MVN88605.1"/>
    <property type="molecule type" value="Genomic_DNA"/>
</dbReference>
<sequence length="82" mass="9470">MPPRYIPPPNLLLIGLMDSRPLAFAEYEKGVKMLSLSQFERTAVRGWMEHHGYPFDVAYQLVSREGRYPPVPCQIAAQRQRP</sequence>
<organism evidence="1 2">
    <name type="scientific">Deinococcus arboris</name>
    <dbReference type="NCBI Taxonomy" id="2682977"/>
    <lineage>
        <taxon>Bacteria</taxon>
        <taxon>Thermotogati</taxon>
        <taxon>Deinococcota</taxon>
        <taxon>Deinococci</taxon>
        <taxon>Deinococcales</taxon>
        <taxon>Deinococcaceae</taxon>
        <taxon>Deinococcus</taxon>
    </lineage>
</organism>
<comment type="caution">
    <text evidence="1">The sequence shown here is derived from an EMBL/GenBank/DDBJ whole genome shotgun (WGS) entry which is preliminary data.</text>
</comment>
<dbReference type="AlphaFoldDB" id="A0A7C9M8I9"/>
<keyword evidence="2" id="KW-1185">Reference proteome</keyword>
<proteinExistence type="predicted"/>
<accession>A0A7C9M8I9</accession>
<name>A0A7C9M8I9_9DEIO</name>
<gene>
    <name evidence="1" type="ORF">GO986_17860</name>
</gene>
<dbReference type="Proteomes" id="UP000483286">
    <property type="component" value="Unassembled WGS sequence"/>
</dbReference>
<protein>
    <submittedName>
        <fullName evidence="1">Uncharacterized protein</fullName>
    </submittedName>
</protein>